<feature type="domain" description="Cyclic nucleotide-binding" evidence="4">
    <location>
        <begin position="16"/>
        <end position="105"/>
    </location>
</feature>
<evidence type="ECO:0000259" key="5">
    <source>
        <dbReference type="PROSITE" id="PS51063"/>
    </source>
</evidence>
<evidence type="ECO:0000256" key="2">
    <source>
        <dbReference type="ARBA" id="ARBA00023125"/>
    </source>
</evidence>
<dbReference type="PROSITE" id="PS50042">
    <property type="entry name" value="CNMP_BINDING_3"/>
    <property type="match status" value="1"/>
</dbReference>
<dbReference type="GO" id="GO:0003700">
    <property type="term" value="F:DNA-binding transcription factor activity"/>
    <property type="evidence" value="ECO:0007669"/>
    <property type="project" value="TreeGrafter"/>
</dbReference>
<dbReference type="InterPro" id="IPR036390">
    <property type="entry name" value="WH_DNA-bd_sf"/>
</dbReference>
<dbReference type="InterPro" id="IPR036388">
    <property type="entry name" value="WH-like_DNA-bd_sf"/>
</dbReference>
<gene>
    <name evidence="6" type="primary">ntcA</name>
    <name evidence="6" type="ORF">BOA8489_03446</name>
</gene>
<evidence type="ECO:0000313" key="6">
    <source>
        <dbReference type="EMBL" id="SMX25307.1"/>
    </source>
</evidence>
<dbReference type="PANTHER" id="PTHR24567">
    <property type="entry name" value="CRP FAMILY TRANSCRIPTIONAL REGULATORY PROTEIN"/>
    <property type="match status" value="1"/>
</dbReference>
<dbReference type="InterPro" id="IPR050397">
    <property type="entry name" value="Env_Response_Regulators"/>
</dbReference>
<proteinExistence type="predicted"/>
<organism evidence="6 7">
    <name type="scientific">Boseongicola aestuarii</name>
    <dbReference type="NCBI Taxonomy" id="1470561"/>
    <lineage>
        <taxon>Bacteria</taxon>
        <taxon>Pseudomonadati</taxon>
        <taxon>Pseudomonadota</taxon>
        <taxon>Alphaproteobacteria</taxon>
        <taxon>Rhodobacterales</taxon>
        <taxon>Paracoccaceae</taxon>
        <taxon>Boseongicola</taxon>
    </lineage>
</organism>
<reference evidence="6 7" key="1">
    <citation type="submission" date="2017-05" db="EMBL/GenBank/DDBJ databases">
        <authorList>
            <person name="Song R."/>
            <person name="Chenine A.L."/>
            <person name="Ruprecht R.M."/>
        </authorList>
    </citation>
    <scope>NUCLEOTIDE SEQUENCE [LARGE SCALE GENOMIC DNA]</scope>
    <source>
        <strain evidence="6 7">CECT 8489</strain>
    </source>
</reference>
<dbReference type="Gene3D" id="1.10.10.10">
    <property type="entry name" value="Winged helix-like DNA-binding domain superfamily/Winged helix DNA-binding domain"/>
    <property type="match status" value="1"/>
</dbReference>
<dbReference type="AlphaFoldDB" id="A0A238J3W8"/>
<dbReference type="Pfam" id="PF00027">
    <property type="entry name" value="cNMP_binding"/>
    <property type="match status" value="1"/>
</dbReference>
<dbReference type="RefSeq" id="WP_093975507.1">
    <property type="nucleotide sequence ID" value="NZ_FXXQ01000014.1"/>
</dbReference>
<protein>
    <submittedName>
        <fullName evidence="6">Global nitrogen regulator</fullName>
    </submittedName>
</protein>
<dbReference type="Gene3D" id="2.60.120.10">
    <property type="entry name" value="Jelly Rolls"/>
    <property type="match status" value="1"/>
</dbReference>
<evidence type="ECO:0000256" key="3">
    <source>
        <dbReference type="ARBA" id="ARBA00023163"/>
    </source>
</evidence>
<dbReference type="GO" id="GO:0003677">
    <property type="term" value="F:DNA binding"/>
    <property type="evidence" value="ECO:0007669"/>
    <property type="project" value="UniProtKB-KW"/>
</dbReference>
<keyword evidence="3" id="KW-0804">Transcription</keyword>
<evidence type="ECO:0000256" key="1">
    <source>
        <dbReference type="ARBA" id="ARBA00023015"/>
    </source>
</evidence>
<dbReference type="InterPro" id="IPR018490">
    <property type="entry name" value="cNMP-bd_dom_sf"/>
</dbReference>
<evidence type="ECO:0000259" key="4">
    <source>
        <dbReference type="PROSITE" id="PS50042"/>
    </source>
</evidence>
<dbReference type="InterPro" id="IPR000595">
    <property type="entry name" value="cNMP-bd_dom"/>
</dbReference>
<dbReference type="SUPFAM" id="SSF46785">
    <property type="entry name" value="Winged helix' DNA-binding domain"/>
    <property type="match status" value="1"/>
</dbReference>
<keyword evidence="2" id="KW-0238">DNA-binding</keyword>
<dbReference type="PANTHER" id="PTHR24567:SF28">
    <property type="entry name" value="LISTERIOLYSIN REGULATORY PROTEIN"/>
    <property type="match status" value="1"/>
</dbReference>
<dbReference type="OrthoDB" id="3525895at2"/>
<dbReference type="PROSITE" id="PS51063">
    <property type="entry name" value="HTH_CRP_2"/>
    <property type="match status" value="1"/>
</dbReference>
<dbReference type="InterPro" id="IPR014710">
    <property type="entry name" value="RmlC-like_jellyroll"/>
</dbReference>
<dbReference type="SMART" id="SM00419">
    <property type="entry name" value="HTH_CRP"/>
    <property type="match status" value="1"/>
</dbReference>
<dbReference type="EMBL" id="FXXQ01000014">
    <property type="protein sequence ID" value="SMX25307.1"/>
    <property type="molecule type" value="Genomic_DNA"/>
</dbReference>
<evidence type="ECO:0000313" key="7">
    <source>
        <dbReference type="Proteomes" id="UP000201838"/>
    </source>
</evidence>
<dbReference type="SUPFAM" id="SSF51206">
    <property type="entry name" value="cAMP-binding domain-like"/>
    <property type="match status" value="1"/>
</dbReference>
<accession>A0A238J3W8</accession>
<dbReference type="SMART" id="SM00100">
    <property type="entry name" value="cNMP"/>
    <property type="match status" value="1"/>
</dbReference>
<dbReference type="InterPro" id="IPR012318">
    <property type="entry name" value="HTH_CRP"/>
</dbReference>
<dbReference type="CDD" id="cd00092">
    <property type="entry name" value="HTH_CRP"/>
    <property type="match status" value="1"/>
</dbReference>
<name>A0A238J3W8_9RHOB</name>
<keyword evidence="7" id="KW-1185">Reference proteome</keyword>
<dbReference type="Pfam" id="PF13545">
    <property type="entry name" value="HTH_Crp_2"/>
    <property type="match status" value="1"/>
</dbReference>
<keyword evidence="1" id="KW-0805">Transcription regulation</keyword>
<dbReference type="Proteomes" id="UP000201838">
    <property type="component" value="Unassembled WGS sequence"/>
</dbReference>
<feature type="domain" description="HTH crp-type" evidence="5">
    <location>
        <begin position="150"/>
        <end position="223"/>
    </location>
</feature>
<dbReference type="CDD" id="cd00038">
    <property type="entry name" value="CAP_ED"/>
    <property type="match status" value="1"/>
</dbReference>
<sequence length="234" mass="25852">MHKHGLDPSLISDLPPFGSLSLEDIGAILEQSSRVAVASGGALFFEGHDADRFFLLLDGYVRVVRITEHGEQIVALHIAAGQLFGIAKALSRNSYPATAEAARDCLALSWPTSLWETFGRDYPGFLTETYRTVGLRVGEMNDRIVEMATLHVEQRIANALLRLVNQAGKATEHGIEIDFPITRRDVSEMTGTTLHTVSRLLSAWESEGIVISRRKKIVVSQPHLLMERAAAQHR</sequence>
<dbReference type="GO" id="GO:0005829">
    <property type="term" value="C:cytosol"/>
    <property type="evidence" value="ECO:0007669"/>
    <property type="project" value="TreeGrafter"/>
</dbReference>
<dbReference type="PRINTS" id="PR00034">
    <property type="entry name" value="HTHCRP"/>
</dbReference>